<evidence type="ECO:0000313" key="1">
    <source>
        <dbReference type="EMBL" id="MDI2090897.1"/>
    </source>
</evidence>
<sequence length="94" mass="10899">MNNDFTVRKDVRKDHFGEDTSIKLAFTIQSNKKMYAILVGSGISRSSGIMTGWGTCDLIARYATAKEEMELDCESDEGRDNYWAEWYRTFQKRL</sequence>
<proteinExistence type="predicted"/>
<organism evidence="1 2">
    <name type="scientific">Commensalibacter oyaizuii</name>
    <dbReference type="NCBI Taxonomy" id="3043873"/>
    <lineage>
        <taxon>Bacteria</taxon>
        <taxon>Pseudomonadati</taxon>
        <taxon>Pseudomonadota</taxon>
        <taxon>Alphaproteobacteria</taxon>
        <taxon>Acetobacterales</taxon>
        <taxon>Acetobacteraceae</taxon>
    </lineage>
</organism>
<keyword evidence="2" id="KW-1185">Reference proteome</keyword>
<accession>A0ABT6Q1B6</accession>
<dbReference type="Proteomes" id="UP001431634">
    <property type="component" value="Unassembled WGS sequence"/>
</dbReference>
<name>A0ABT6Q1B6_9PROT</name>
<comment type="caution">
    <text evidence="1">The sequence shown here is derived from an EMBL/GenBank/DDBJ whole genome shotgun (WGS) entry which is preliminary data.</text>
</comment>
<gene>
    <name evidence="1" type="ORF">QJV27_05855</name>
</gene>
<reference evidence="1" key="1">
    <citation type="submission" date="2023-05" db="EMBL/GenBank/DDBJ databases">
        <title>Whole genome sequence of Commensalibacter sp.</title>
        <authorList>
            <person name="Charoenyingcharoen P."/>
            <person name="Yukphan P."/>
        </authorList>
    </citation>
    <scope>NUCLEOTIDE SEQUENCE</scope>
    <source>
        <strain evidence="1">TBRC 16381</strain>
    </source>
</reference>
<protein>
    <submittedName>
        <fullName evidence="1">Uncharacterized protein</fullName>
    </submittedName>
</protein>
<evidence type="ECO:0000313" key="2">
    <source>
        <dbReference type="Proteomes" id="UP001431634"/>
    </source>
</evidence>
<dbReference type="EMBL" id="JASBAO010000001">
    <property type="protein sequence ID" value="MDI2090897.1"/>
    <property type="molecule type" value="Genomic_DNA"/>
</dbReference>
<dbReference type="RefSeq" id="WP_281448016.1">
    <property type="nucleotide sequence ID" value="NZ_JASBAO010000001.1"/>
</dbReference>